<comment type="subcellular location">
    <subcellularLocation>
        <location evidence="1">Membrane</location>
        <topology evidence="1">Peripheral membrane protein</topology>
    </subcellularLocation>
</comment>
<name>A0A8S1XY99_9CILI</name>
<dbReference type="Proteomes" id="UP000689195">
    <property type="component" value="Unassembled WGS sequence"/>
</dbReference>
<sequence>MMNPNTNQENQQIQYSFDYQYKGDQILPYSQQQQPILITQMMQRNNANGCDFPADIICPYCTKMIQTHVQYKMGIHSWIVVFILLVVFFPLFFLPFCFLECQDKEHKCPHCNKKVGYKQYKIV</sequence>
<dbReference type="InterPro" id="IPR037519">
    <property type="entry name" value="LITAF_fam"/>
</dbReference>
<dbReference type="EMBL" id="CAJJDO010000144">
    <property type="protein sequence ID" value="CAD8206559.1"/>
    <property type="molecule type" value="Genomic_DNA"/>
</dbReference>
<feature type="domain" description="LITAF" evidence="7">
    <location>
        <begin position="38"/>
        <end position="120"/>
    </location>
</feature>
<keyword evidence="6" id="KW-1133">Transmembrane helix</keyword>
<keyword evidence="4" id="KW-0862">Zinc</keyword>
<dbReference type="PANTHER" id="PTHR23292">
    <property type="entry name" value="LIPOPOLYSACCHARIDE-INDUCED TUMOR NECROSIS FACTOR-ALPHA FACTOR"/>
    <property type="match status" value="1"/>
</dbReference>
<keyword evidence="6" id="KW-0812">Transmembrane</keyword>
<evidence type="ECO:0000313" key="8">
    <source>
        <dbReference type="EMBL" id="CAD8206559.1"/>
    </source>
</evidence>
<evidence type="ECO:0000256" key="1">
    <source>
        <dbReference type="ARBA" id="ARBA00004170"/>
    </source>
</evidence>
<dbReference type="SMART" id="SM00714">
    <property type="entry name" value="LITAF"/>
    <property type="match status" value="1"/>
</dbReference>
<dbReference type="PROSITE" id="PS51837">
    <property type="entry name" value="LITAF"/>
    <property type="match status" value="1"/>
</dbReference>
<evidence type="ECO:0000256" key="4">
    <source>
        <dbReference type="ARBA" id="ARBA00022833"/>
    </source>
</evidence>
<evidence type="ECO:0000259" key="7">
    <source>
        <dbReference type="PROSITE" id="PS51837"/>
    </source>
</evidence>
<organism evidence="8 9">
    <name type="scientific">Paramecium pentaurelia</name>
    <dbReference type="NCBI Taxonomy" id="43138"/>
    <lineage>
        <taxon>Eukaryota</taxon>
        <taxon>Sar</taxon>
        <taxon>Alveolata</taxon>
        <taxon>Ciliophora</taxon>
        <taxon>Intramacronucleata</taxon>
        <taxon>Oligohymenophorea</taxon>
        <taxon>Peniculida</taxon>
        <taxon>Parameciidae</taxon>
        <taxon>Paramecium</taxon>
    </lineage>
</organism>
<feature type="transmembrane region" description="Helical" evidence="6">
    <location>
        <begin position="78"/>
        <end position="99"/>
    </location>
</feature>
<dbReference type="GO" id="GO:0008270">
    <property type="term" value="F:zinc ion binding"/>
    <property type="evidence" value="ECO:0007669"/>
    <property type="project" value="TreeGrafter"/>
</dbReference>
<dbReference type="OrthoDB" id="435182at2759"/>
<comment type="caution">
    <text evidence="8">The sequence shown here is derived from an EMBL/GenBank/DDBJ whole genome shotgun (WGS) entry which is preliminary data.</text>
</comment>
<keyword evidence="5 6" id="KW-0472">Membrane</keyword>
<reference evidence="8" key="1">
    <citation type="submission" date="2021-01" db="EMBL/GenBank/DDBJ databases">
        <authorList>
            <consortium name="Genoscope - CEA"/>
            <person name="William W."/>
        </authorList>
    </citation>
    <scope>NUCLEOTIDE SEQUENCE</scope>
</reference>
<dbReference type="AlphaFoldDB" id="A0A8S1XY99"/>
<keyword evidence="9" id="KW-1185">Reference proteome</keyword>
<comment type="similarity">
    <text evidence="2">Belongs to the CDIP1/LITAF family.</text>
</comment>
<dbReference type="Pfam" id="PF10601">
    <property type="entry name" value="zf-LITAF-like"/>
    <property type="match status" value="1"/>
</dbReference>
<accession>A0A8S1XY99</accession>
<evidence type="ECO:0000256" key="6">
    <source>
        <dbReference type="SAM" id="Phobius"/>
    </source>
</evidence>
<proteinExistence type="inferred from homology"/>
<evidence type="ECO:0000256" key="5">
    <source>
        <dbReference type="ARBA" id="ARBA00023136"/>
    </source>
</evidence>
<evidence type="ECO:0000313" key="9">
    <source>
        <dbReference type="Proteomes" id="UP000689195"/>
    </source>
</evidence>
<protein>
    <recommendedName>
        <fullName evidence="7">LITAF domain-containing protein</fullName>
    </recommendedName>
</protein>
<dbReference type="GO" id="GO:0016020">
    <property type="term" value="C:membrane"/>
    <property type="evidence" value="ECO:0007669"/>
    <property type="project" value="UniProtKB-SubCell"/>
</dbReference>
<dbReference type="InterPro" id="IPR006629">
    <property type="entry name" value="LITAF"/>
</dbReference>
<evidence type="ECO:0000256" key="2">
    <source>
        <dbReference type="ARBA" id="ARBA00005975"/>
    </source>
</evidence>
<keyword evidence="3" id="KW-0479">Metal-binding</keyword>
<gene>
    <name evidence="8" type="ORF">PPENT_87.1.T1440094</name>
</gene>
<dbReference type="PANTHER" id="PTHR23292:SF6">
    <property type="entry name" value="FI16602P1-RELATED"/>
    <property type="match status" value="1"/>
</dbReference>
<evidence type="ECO:0000256" key="3">
    <source>
        <dbReference type="ARBA" id="ARBA00022723"/>
    </source>
</evidence>